<gene>
    <name evidence="1" type="ORF">GFH30_06270</name>
</gene>
<sequence length="92" mass="10793">MDIYYVVLDHCEGSRYKLPSSTSWTLNEMRQLDIMDCFATDCAQDYWDDHDGWESDWPLEFHLYESEDAAEPFFKATISMEMSPDFSASEVV</sequence>
<keyword evidence="2" id="KW-1185">Reference proteome</keyword>
<evidence type="ECO:0000313" key="1">
    <source>
        <dbReference type="EMBL" id="QGA11019.1"/>
    </source>
</evidence>
<dbReference type="EMBL" id="CP045650">
    <property type="protein sequence ID" value="QGA11019.1"/>
    <property type="molecule type" value="Genomic_DNA"/>
</dbReference>
<reference evidence="1 2" key="1">
    <citation type="submission" date="2019-10" db="EMBL/GenBank/DDBJ databases">
        <authorList>
            <person name="Dong K."/>
        </authorList>
    </citation>
    <scope>NUCLEOTIDE SEQUENCE [LARGE SCALE GENOMIC DNA]</scope>
    <source>
        <strain evidence="2">dk386</strain>
    </source>
</reference>
<proteinExistence type="predicted"/>
<protein>
    <submittedName>
        <fullName evidence="1">Uncharacterized protein</fullName>
    </submittedName>
</protein>
<dbReference type="Proteomes" id="UP000327478">
    <property type="component" value="Chromosome"/>
</dbReference>
<name>A0ABX6CZP5_9GAMM</name>
<evidence type="ECO:0000313" key="2">
    <source>
        <dbReference type="Proteomes" id="UP000327478"/>
    </source>
</evidence>
<dbReference type="RefSeq" id="WP_153371413.1">
    <property type="nucleotide sequence ID" value="NZ_CP045650.1"/>
</dbReference>
<accession>A0ABX6CZP5</accession>
<organism evidence="1 2">
    <name type="scientific">Acinetobacter wanghuae</name>
    <dbReference type="NCBI Taxonomy" id="2662362"/>
    <lineage>
        <taxon>Bacteria</taxon>
        <taxon>Pseudomonadati</taxon>
        <taxon>Pseudomonadota</taxon>
        <taxon>Gammaproteobacteria</taxon>
        <taxon>Moraxellales</taxon>
        <taxon>Moraxellaceae</taxon>
        <taxon>Acinetobacter</taxon>
    </lineage>
</organism>